<feature type="non-terminal residue" evidence="15">
    <location>
        <position position="415"/>
    </location>
</feature>
<dbReference type="Pfam" id="PF10613">
    <property type="entry name" value="Lig_chan-Glu_bd"/>
    <property type="match status" value="1"/>
</dbReference>
<reference evidence="15" key="1">
    <citation type="submission" date="2023-06" db="EMBL/GenBank/DDBJ databases">
        <authorList>
            <person name="Delattre M."/>
        </authorList>
    </citation>
    <scope>NUCLEOTIDE SEQUENCE</scope>
    <source>
        <strain evidence="15">AF72</strain>
    </source>
</reference>
<evidence type="ECO:0000256" key="6">
    <source>
        <dbReference type="ARBA" id="ARBA00023065"/>
    </source>
</evidence>
<feature type="domain" description="Ionotropic glutamate receptor L-glutamate and glycine-binding" evidence="14">
    <location>
        <begin position="255"/>
        <end position="304"/>
    </location>
</feature>
<feature type="domain" description="Ionotropic glutamate receptor C-terminal" evidence="13">
    <location>
        <begin position="245"/>
        <end position="409"/>
    </location>
</feature>
<sequence length="415" mass="47852">MMLAGSSTTSYATYRSVASAMQVPLIDWEVSNRRLADEHSSMAFSVRPPIDDLLVDYMIYKGWHRFVYIHDGKNAMRTLFSVFSYAQKSRPDWLLEEMEDADLSGFHYSLINITGFQLFDRYSKEFIKERKSFEDHYREKMPSSDWLTHGHLLAEAIKKVVLDERNGTLTGRIEFDPETGLRKNFSATVIEIRPGVNSLTSIKERFQWAHGQGFLFGKTRTFYEQQPDRTPIRKGILADKPWKLRFNVVTLLVKPFVMLKRQNPGEPELTGNDRFEGYCVDLLRLLAQNISGFDWDGSIGYLLNETADIAVAPLTINQERERVVDFSKPFMTTGISIMISKPEKQEFSIFSFMQPLGMTIWIFTVCSYIGFSMYNSLWFTLAAFMQQGTDILPRALSGRIASACWWFYTLIIVSS</sequence>
<comment type="subcellular location">
    <subcellularLocation>
        <location evidence="1">Membrane</location>
        <topology evidence="1">Multi-pass membrane protein</topology>
    </subcellularLocation>
</comment>
<keyword evidence="11" id="KW-0407">Ion channel</keyword>
<dbReference type="GO" id="GO:0016020">
    <property type="term" value="C:membrane"/>
    <property type="evidence" value="ECO:0007669"/>
    <property type="project" value="UniProtKB-SubCell"/>
</dbReference>
<gene>
    <name evidence="15" type="ORF">MSPICULIGERA_LOCUS16733</name>
</gene>
<dbReference type="InterPro" id="IPR001320">
    <property type="entry name" value="Iontro_rcpt_C"/>
</dbReference>
<dbReference type="AlphaFoldDB" id="A0AA36GAH3"/>
<comment type="similarity">
    <text evidence="2">Belongs to the glutamate-gated ion channel (TC 1.A.10.1) family.</text>
</comment>
<evidence type="ECO:0000256" key="7">
    <source>
        <dbReference type="ARBA" id="ARBA00023136"/>
    </source>
</evidence>
<keyword evidence="6" id="KW-0406">Ion transport</keyword>
<organism evidence="15 16">
    <name type="scientific">Mesorhabditis spiculigera</name>
    <dbReference type="NCBI Taxonomy" id="96644"/>
    <lineage>
        <taxon>Eukaryota</taxon>
        <taxon>Metazoa</taxon>
        <taxon>Ecdysozoa</taxon>
        <taxon>Nematoda</taxon>
        <taxon>Chromadorea</taxon>
        <taxon>Rhabditida</taxon>
        <taxon>Rhabditina</taxon>
        <taxon>Rhabditomorpha</taxon>
        <taxon>Rhabditoidea</taxon>
        <taxon>Rhabditidae</taxon>
        <taxon>Mesorhabditinae</taxon>
        <taxon>Mesorhabditis</taxon>
    </lineage>
</organism>
<evidence type="ECO:0000313" key="16">
    <source>
        <dbReference type="Proteomes" id="UP001177023"/>
    </source>
</evidence>
<keyword evidence="10" id="KW-1071">Ligand-gated ion channel</keyword>
<dbReference type="InterPro" id="IPR028082">
    <property type="entry name" value="Peripla_BP_I"/>
</dbReference>
<evidence type="ECO:0000259" key="13">
    <source>
        <dbReference type="SMART" id="SM00079"/>
    </source>
</evidence>
<dbReference type="Pfam" id="PF00060">
    <property type="entry name" value="Lig_chan"/>
    <property type="match status" value="1"/>
</dbReference>
<evidence type="ECO:0000256" key="2">
    <source>
        <dbReference type="ARBA" id="ARBA00008685"/>
    </source>
</evidence>
<evidence type="ECO:0000256" key="12">
    <source>
        <dbReference type="SAM" id="Phobius"/>
    </source>
</evidence>
<dbReference type="Proteomes" id="UP001177023">
    <property type="component" value="Unassembled WGS sequence"/>
</dbReference>
<evidence type="ECO:0000256" key="4">
    <source>
        <dbReference type="ARBA" id="ARBA00022692"/>
    </source>
</evidence>
<keyword evidence="16" id="KW-1185">Reference proteome</keyword>
<evidence type="ECO:0000256" key="5">
    <source>
        <dbReference type="ARBA" id="ARBA00022989"/>
    </source>
</evidence>
<evidence type="ECO:0000313" key="15">
    <source>
        <dbReference type="EMBL" id="CAJ0578480.1"/>
    </source>
</evidence>
<dbReference type="PANTHER" id="PTHR18966">
    <property type="entry name" value="IONOTROPIC GLUTAMATE RECEPTOR"/>
    <property type="match status" value="1"/>
</dbReference>
<dbReference type="Gene3D" id="3.40.50.2300">
    <property type="match status" value="2"/>
</dbReference>
<evidence type="ECO:0000259" key="14">
    <source>
        <dbReference type="SMART" id="SM00918"/>
    </source>
</evidence>
<feature type="transmembrane region" description="Helical" evidence="12">
    <location>
        <begin position="347"/>
        <end position="371"/>
    </location>
</feature>
<name>A0AA36GAH3_9BILA</name>
<dbReference type="GO" id="GO:0015276">
    <property type="term" value="F:ligand-gated monoatomic ion channel activity"/>
    <property type="evidence" value="ECO:0007669"/>
    <property type="project" value="InterPro"/>
</dbReference>
<dbReference type="EMBL" id="CATQJA010002654">
    <property type="protein sequence ID" value="CAJ0578480.1"/>
    <property type="molecule type" value="Genomic_DNA"/>
</dbReference>
<dbReference type="SMART" id="SM00079">
    <property type="entry name" value="PBPe"/>
    <property type="match status" value="1"/>
</dbReference>
<feature type="transmembrane region" description="Helical" evidence="12">
    <location>
        <begin position="391"/>
        <end position="413"/>
    </location>
</feature>
<keyword evidence="9" id="KW-0325">Glycoprotein</keyword>
<dbReference type="Gene3D" id="3.40.190.10">
    <property type="entry name" value="Periplasmic binding protein-like II"/>
    <property type="match status" value="1"/>
</dbReference>
<keyword evidence="7 12" id="KW-0472">Membrane</keyword>
<dbReference type="InterPro" id="IPR015683">
    <property type="entry name" value="Ionotropic_Glu_rcpt"/>
</dbReference>
<evidence type="ECO:0000256" key="11">
    <source>
        <dbReference type="ARBA" id="ARBA00023303"/>
    </source>
</evidence>
<keyword evidence="5 12" id="KW-1133">Transmembrane helix</keyword>
<keyword evidence="4 12" id="KW-0812">Transmembrane</keyword>
<keyword evidence="3" id="KW-0813">Transport</keyword>
<dbReference type="SUPFAM" id="SSF53822">
    <property type="entry name" value="Periplasmic binding protein-like I"/>
    <property type="match status" value="1"/>
</dbReference>
<evidence type="ECO:0000256" key="1">
    <source>
        <dbReference type="ARBA" id="ARBA00004141"/>
    </source>
</evidence>
<evidence type="ECO:0000256" key="9">
    <source>
        <dbReference type="ARBA" id="ARBA00023180"/>
    </source>
</evidence>
<evidence type="ECO:0000256" key="3">
    <source>
        <dbReference type="ARBA" id="ARBA00022448"/>
    </source>
</evidence>
<dbReference type="SMART" id="SM00918">
    <property type="entry name" value="Lig_chan-Glu_bd"/>
    <property type="match status" value="1"/>
</dbReference>
<dbReference type="SUPFAM" id="SSF53850">
    <property type="entry name" value="Periplasmic binding protein-like II"/>
    <property type="match status" value="1"/>
</dbReference>
<accession>A0AA36GAH3</accession>
<evidence type="ECO:0000256" key="10">
    <source>
        <dbReference type="ARBA" id="ARBA00023286"/>
    </source>
</evidence>
<comment type="caution">
    <text evidence="15">The sequence shown here is derived from an EMBL/GenBank/DDBJ whole genome shotgun (WGS) entry which is preliminary data.</text>
</comment>
<dbReference type="Gene3D" id="1.10.287.70">
    <property type="match status" value="1"/>
</dbReference>
<keyword evidence="8" id="KW-0675">Receptor</keyword>
<protein>
    <submittedName>
        <fullName evidence="15">Uncharacterized protein</fullName>
    </submittedName>
</protein>
<evidence type="ECO:0000256" key="8">
    <source>
        <dbReference type="ARBA" id="ARBA00023170"/>
    </source>
</evidence>
<dbReference type="InterPro" id="IPR019594">
    <property type="entry name" value="Glu/Gly-bd"/>
</dbReference>
<proteinExistence type="inferred from homology"/>